<accession>A0ABR3MDU7</accession>
<dbReference type="Proteomes" id="UP001558613">
    <property type="component" value="Unassembled WGS sequence"/>
</dbReference>
<organism evidence="1 2">
    <name type="scientific">Cirrhinus molitorella</name>
    <name type="common">mud carp</name>
    <dbReference type="NCBI Taxonomy" id="172907"/>
    <lineage>
        <taxon>Eukaryota</taxon>
        <taxon>Metazoa</taxon>
        <taxon>Chordata</taxon>
        <taxon>Craniata</taxon>
        <taxon>Vertebrata</taxon>
        <taxon>Euteleostomi</taxon>
        <taxon>Actinopterygii</taxon>
        <taxon>Neopterygii</taxon>
        <taxon>Teleostei</taxon>
        <taxon>Ostariophysi</taxon>
        <taxon>Cypriniformes</taxon>
        <taxon>Cyprinidae</taxon>
        <taxon>Labeoninae</taxon>
        <taxon>Labeonini</taxon>
        <taxon>Cirrhinus</taxon>
    </lineage>
</organism>
<sequence length="268" mass="30437">MPRAWRTRARLAETRGVCKPDAAAPPSDQCRKYCTSPSHGCLSGWVGVFDQRTWPGRGGMVRREGVSLMLTAGDFCARHVIDVPGRWAGGGVLCVRWGIAGPCLWVVVLIMWQLGRLIVDKQQDYERLCGRDRAVWWGRPLICQDAASDLRSESTAVPYTPLPRGSKDARNHKDPCLLFWGKIGKWTNSEQTGEKQKRERQKLRKEAMWQAWRDTENHESLETEGGWRVWPQEVALLSAPTSFKPACRLNLAQSFFQETNVLLKEQFA</sequence>
<reference evidence="1 2" key="1">
    <citation type="submission" date="2023-09" db="EMBL/GenBank/DDBJ databases">
        <authorList>
            <person name="Wang M."/>
        </authorList>
    </citation>
    <scope>NUCLEOTIDE SEQUENCE [LARGE SCALE GENOMIC DNA]</scope>
    <source>
        <strain evidence="1">GT-2023</strain>
        <tissue evidence="1">Liver</tissue>
    </source>
</reference>
<evidence type="ECO:0000313" key="1">
    <source>
        <dbReference type="EMBL" id="KAL1263273.1"/>
    </source>
</evidence>
<comment type="caution">
    <text evidence="1">The sequence shown here is derived from an EMBL/GenBank/DDBJ whole genome shotgun (WGS) entry which is preliminary data.</text>
</comment>
<dbReference type="EMBL" id="JAYMGO010000013">
    <property type="protein sequence ID" value="KAL1263273.1"/>
    <property type="molecule type" value="Genomic_DNA"/>
</dbReference>
<name>A0ABR3MDU7_9TELE</name>
<keyword evidence="2" id="KW-1185">Reference proteome</keyword>
<proteinExistence type="predicted"/>
<protein>
    <submittedName>
        <fullName evidence="1">Uncharacterized protein</fullName>
    </submittedName>
</protein>
<gene>
    <name evidence="1" type="ORF">QQF64_006012</name>
</gene>
<evidence type="ECO:0000313" key="2">
    <source>
        <dbReference type="Proteomes" id="UP001558613"/>
    </source>
</evidence>